<keyword evidence="2" id="KW-1185">Reference proteome</keyword>
<proteinExistence type="predicted"/>
<dbReference type="AlphaFoldDB" id="A0A3T1CHQ7"/>
<evidence type="ECO:0000313" key="1">
    <source>
        <dbReference type="EMBL" id="BBI20517.1"/>
    </source>
</evidence>
<organism evidence="1 2">
    <name type="scientific">Qipengyuania flava</name>
    <dbReference type="NCBI Taxonomy" id="192812"/>
    <lineage>
        <taxon>Bacteria</taxon>
        <taxon>Pseudomonadati</taxon>
        <taxon>Pseudomonadota</taxon>
        <taxon>Alphaproteobacteria</taxon>
        <taxon>Sphingomonadales</taxon>
        <taxon>Erythrobacteraceae</taxon>
        <taxon>Qipengyuania</taxon>
    </lineage>
</organism>
<sequence length="101" mass="10611">MRCQLEHAVDHIGDEDRLVAFPHKLFARFELAPATDAVEQSNFTIVEISADGTIANGAGVAEIRRSGGREMFHASGLEAASRSAKAGFGGLAELAGTGERA</sequence>
<name>A0A3T1CHQ7_9SPHN</name>
<dbReference type="Proteomes" id="UP000290057">
    <property type="component" value="Chromosome"/>
</dbReference>
<protein>
    <submittedName>
        <fullName evidence="1">Uncharacterized protein</fullName>
    </submittedName>
</protein>
<accession>A0A3T1CHQ7</accession>
<gene>
    <name evidence="1" type="ORF">EKJ_13640</name>
</gene>
<evidence type="ECO:0000313" key="2">
    <source>
        <dbReference type="Proteomes" id="UP000290057"/>
    </source>
</evidence>
<dbReference type="EMBL" id="AP019389">
    <property type="protein sequence ID" value="BBI20517.1"/>
    <property type="molecule type" value="Genomic_DNA"/>
</dbReference>
<reference evidence="1 2" key="1">
    <citation type="submission" date="2019-01" db="EMBL/GenBank/DDBJ databases">
        <title>Complete genome sequence of Erythrobacter flavus KJ5.</title>
        <authorList>
            <person name="Kanesaki Y."/>
            <person name="Brotosudarmo T."/>
            <person name="Moriuchi R."/>
            <person name="Awai K."/>
        </authorList>
    </citation>
    <scope>NUCLEOTIDE SEQUENCE [LARGE SCALE GENOMIC DNA]</scope>
    <source>
        <strain evidence="1 2">KJ5</strain>
    </source>
</reference>